<sequence length="84" mass="9261">AFLASRLSGTERPHVFSPEVLDAMRACWVGTISNRSRGHGALTRVSYILQQLTVKHDVSRPTRDGLALIDMALKAGPERYVALQ</sequence>
<comment type="caution">
    <text evidence="1">The sequence shown here is derived from an EMBL/GenBank/DDBJ whole genome shotgun (WGS) entry which is preliminary data.</text>
</comment>
<feature type="non-terminal residue" evidence="1">
    <location>
        <position position="84"/>
    </location>
</feature>
<feature type="non-terminal residue" evidence="1">
    <location>
        <position position="1"/>
    </location>
</feature>
<gene>
    <name evidence="1" type="ORF">TSOC_001690</name>
</gene>
<dbReference type="Proteomes" id="UP000236333">
    <property type="component" value="Unassembled WGS sequence"/>
</dbReference>
<dbReference type="AlphaFoldDB" id="A0A2J8AG31"/>
<proteinExistence type="predicted"/>
<evidence type="ECO:0000313" key="2">
    <source>
        <dbReference type="Proteomes" id="UP000236333"/>
    </source>
</evidence>
<accession>A0A2J8AG31</accession>
<evidence type="ECO:0000313" key="1">
    <source>
        <dbReference type="EMBL" id="PNH11478.1"/>
    </source>
</evidence>
<dbReference type="OrthoDB" id="550159at2759"/>
<dbReference type="EMBL" id="PGGS01000029">
    <property type="protein sequence ID" value="PNH11478.1"/>
    <property type="molecule type" value="Genomic_DNA"/>
</dbReference>
<reference evidence="1 2" key="1">
    <citation type="journal article" date="2017" name="Mol. Biol. Evol.">
        <title>The 4-celled Tetrabaena socialis nuclear genome reveals the essential components for genetic control of cell number at the origin of multicellularity in the volvocine lineage.</title>
        <authorList>
            <person name="Featherston J."/>
            <person name="Arakaki Y."/>
            <person name="Hanschen E.R."/>
            <person name="Ferris P.J."/>
            <person name="Michod R.E."/>
            <person name="Olson B.J.S.C."/>
            <person name="Nozaki H."/>
            <person name="Durand P.M."/>
        </authorList>
    </citation>
    <scope>NUCLEOTIDE SEQUENCE [LARGE SCALE GENOMIC DNA]</scope>
    <source>
        <strain evidence="1 2">NIES-571</strain>
    </source>
</reference>
<organism evidence="1 2">
    <name type="scientific">Tetrabaena socialis</name>
    <dbReference type="NCBI Taxonomy" id="47790"/>
    <lineage>
        <taxon>Eukaryota</taxon>
        <taxon>Viridiplantae</taxon>
        <taxon>Chlorophyta</taxon>
        <taxon>core chlorophytes</taxon>
        <taxon>Chlorophyceae</taxon>
        <taxon>CS clade</taxon>
        <taxon>Chlamydomonadales</taxon>
        <taxon>Tetrabaenaceae</taxon>
        <taxon>Tetrabaena</taxon>
    </lineage>
</organism>
<protein>
    <submittedName>
        <fullName evidence="1">Uncharacterized protein</fullName>
    </submittedName>
</protein>
<keyword evidence="2" id="KW-1185">Reference proteome</keyword>
<name>A0A2J8AG31_9CHLO</name>